<dbReference type="Pfam" id="PF12000">
    <property type="entry name" value="Glyco_trans_4_3"/>
    <property type="match status" value="1"/>
</dbReference>
<keyword evidence="2 6" id="KW-0328">Glycosyltransferase</keyword>
<dbReference type="InterPro" id="IPR022623">
    <property type="entry name" value="Glyco_trans_4"/>
</dbReference>
<dbReference type="Pfam" id="PF00534">
    <property type="entry name" value="Glycos_transf_1"/>
    <property type="match status" value="1"/>
</dbReference>
<evidence type="ECO:0000256" key="2">
    <source>
        <dbReference type="ARBA" id="ARBA00022676"/>
    </source>
</evidence>
<dbReference type="GO" id="GO:0016757">
    <property type="term" value="F:glycosyltransferase activity"/>
    <property type="evidence" value="ECO:0007669"/>
    <property type="project" value="UniProtKB-KW"/>
</dbReference>
<evidence type="ECO:0000313" key="7">
    <source>
        <dbReference type="EMBL" id="PBD19764.1"/>
    </source>
</evidence>
<gene>
    <name evidence="6" type="ORF">CLG85_021895</name>
    <name evidence="7" type="ORF">CLG85_07635</name>
</gene>
<dbReference type="EC" id="2.4.-.-" evidence="6"/>
<reference evidence="6" key="3">
    <citation type="submission" date="2024-05" db="EMBL/GenBank/DDBJ databases">
        <title>Yangia mangrovi SAOS 153D genome.</title>
        <authorList>
            <person name="Verma A."/>
            <person name="Pal Y."/>
            <person name="Sundharam S."/>
            <person name="Bisht B."/>
            <person name="Srinivasan K."/>
        </authorList>
    </citation>
    <scope>NUCLEOTIDE SEQUENCE</scope>
    <source>
        <strain evidence="6">SAOS 153D</strain>
    </source>
</reference>
<dbReference type="PANTHER" id="PTHR12526:SF640">
    <property type="entry name" value="COLANIC ACID BIOSYNTHESIS GLYCOSYLTRANSFERASE WCAL-RELATED"/>
    <property type="match status" value="1"/>
</dbReference>
<evidence type="ECO:0000313" key="8">
    <source>
        <dbReference type="Proteomes" id="UP000217448"/>
    </source>
</evidence>
<protein>
    <submittedName>
        <fullName evidence="7">Glycosyl transferase family 1</fullName>
    </submittedName>
    <submittedName>
        <fullName evidence="6">Glycosyltransferase</fullName>
        <ecNumber evidence="6">2.4.-.-</ecNumber>
    </submittedName>
</protein>
<organism evidence="7">
    <name type="scientific">Alloyangia mangrovi</name>
    <dbReference type="NCBI Taxonomy" id="1779329"/>
    <lineage>
        <taxon>Bacteria</taxon>
        <taxon>Pseudomonadati</taxon>
        <taxon>Pseudomonadota</taxon>
        <taxon>Alphaproteobacteria</taxon>
        <taxon>Rhodobacterales</taxon>
        <taxon>Roseobacteraceae</taxon>
        <taxon>Alloyangia</taxon>
    </lineage>
</organism>
<dbReference type="AlphaFoldDB" id="A0A2A3JZ43"/>
<reference evidence="8" key="2">
    <citation type="submission" date="2023-07" db="EMBL/GenBank/DDBJ databases">
        <title>Yangia mangrovi SAOS 153D genome.</title>
        <authorList>
            <person name="Verma A."/>
            <person name="Pal Y."/>
            <person name="Sundharam S."/>
            <person name="Bisht B."/>
            <person name="Srinivasan K."/>
        </authorList>
    </citation>
    <scope>NUCLEOTIDE SEQUENCE [LARGE SCALE GENOMIC DNA]</scope>
    <source>
        <strain evidence="8">SAOS 153D</strain>
    </source>
</reference>
<evidence type="ECO:0000259" key="5">
    <source>
        <dbReference type="Pfam" id="PF12000"/>
    </source>
</evidence>
<name>A0A2A3JZ43_9RHOB</name>
<sequence length="413" mass="46148">MRKPVIVFAGAVYPGQFGHLCDYLRQAGLAETYFLTTPGHRARNAHRGEHILEFAPDGPVVGPQSYYYTAKLERSARIGRGLLRAVQQFEEKKKIDVIIAHSLWGAPHFLYGETGAAIVSYIEFPSYQAHGWSIDYPPDQSQRMGDKNLEMLNFHQALRSDLVICPSQHAKRMFPKALQANIEVQLEGFAFEDETAPPREGAGPFTIGFSARDLSSSKGFEVFVRLADKLVARGLQAEFVALGGAEGSTYGYEQQWVARKYGGAVASFRDHLLQVYPRAAEVIQFPGKLPYEAFAQRLSDIDLFLYPLQFGVANWGLVEILGRGGCVLAPDRGYAAELIFDDINGRLLPDDDDAWIAEIEALAQDPARRFRYGQKARYLARLHYSLPAVAPRYMGLFRQAVENRDARVRGAGR</sequence>
<dbReference type="EMBL" id="NTHN01000098">
    <property type="protein sequence ID" value="PBD19764.1"/>
    <property type="molecule type" value="Genomic_DNA"/>
</dbReference>
<feature type="domain" description="Glycosyl transferase family 1" evidence="4">
    <location>
        <begin position="206"/>
        <end position="377"/>
    </location>
</feature>
<comment type="similarity">
    <text evidence="1">Belongs to the glycosyltransferase group 1 family. Glycosyltransferase 4 subfamily.</text>
</comment>
<feature type="domain" description="Glycosyl transferase family 4" evidence="5">
    <location>
        <begin position="40"/>
        <end position="190"/>
    </location>
</feature>
<reference evidence="7" key="1">
    <citation type="submission" date="2017-09" db="EMBL/GenBank/DDBJ databases">
        <title>Yangia sp. SAOS 153D whole genome sequencing.</title>
        <authorList>
            <person name="Verma A."/>
            <person name="Krishnamurthi S."/>
        </authorList>
    </citation>
    <scope>NUCLEOTIDE SEQUENCE [LARGE SCALE GENOMIC DNA]</scope>
    <source>
        <strain evidence="7">SAOS 153D</strain>
    </source>
</reference>
<dbReference type="SUPFAM" id="SSF53756">
    <property type="entry name" value="UDP-Glycosyltransferase/glycogen phosphorylase"/>
    <property type="match status" value="1"/>
</dbReference>
<evidence type="ECO:0000256" key="3">
    <source>
        <dbReference type="ARBA" id="ARBA00022679"/>
    </source>
</evidence>
<dbReference type="Gene3D" id="3.40.50.2000">
    <property type="entry name" value="Glycogen Phosphorylase B"/>
    <property type="match status" value="1"/>
</dbReference>
<dbReference type="OrthoDB" id="9793726at2"/>
<dbReference type="EMBL" id="NTHN02000056">
    <property type="protein sequence ID" value="MCT4372813.1"/>
    <property type="molecule type" value="Genomic_DNA"/>
</dbReference>
<comment type="caution">
    <text evidence="7">The sequence shown here is derived from an EMBL/GenBank/DDBJ whole genome shotgun (WGS) entry which is preliminary data.</text>
</comment>
<dbReference type="InterPro" id="IPR001296">
    <property type="entry name" value="Glyco_trans_1"/>
</dbReference>
<keyword evidence="8" id="KW-1185">Reference proteome</keyword>
<evidence type="ECO:0000256" key="1">
    <source>
        <dbReference type="ARBA" id="ARBA00009481"/>
    </source>
</evidence>
<proteinExistence type="inferred from homology"/>
<accession>A0A2A3JZ43</accession>
<evidence type="ECO:0000313" key="6">
    <source>
        <dbReference type="EMBL" id="MCT4372813.1"/>
    </source>
</evidence>
<evidence type="ECO:0000259" key="4">
    <source>
        <dbReference type="Pfam" id="PF00534"/>
    </source>
</evidence>
<dbReference type="PANTHER" id="PTHR12526">
    <property type="entry name" value="GLYCOSYLTRANSFERASE"/>
    <property type="match status" value="1"/>
</dbReference>
<dbReference type="RefSeq" id="WP_095881729.1">
    <property type="nucleotide sequence ID" value="NZ_NTHN02000056.1"/>
</dbReference>
<dbReference type="Proteomes" id="UP000217448">
    <property type="component" value="Unassembled WGS sequence"/>
</dbReference>
<keyword evidence="3 7" id="KW-0808">Transferase</keyword>